<proteinExistence type="predicted"/>
<evidence type="ECO:0000256" key="2">
    <source>
        <dbReference type="ARBA" id="ARBA00022771"/>
    </source>
</evidence>
<organism evidence="6 7">
    <name type="scientific">Paenibacillus albiflavus</name>
    <dbReference type="NCBI Taxonomy" id="2545760"/>
    <lineage>
        <taxon>Bacteria</taxon>
        <taxon>Bacillati</taxon>
        <taxon>Bacillota</taxon>
        <taxon>Bacilli</taxon>
        <taxon>Bacillales</taxon>
        <taxon>Paenibacillaceae</taxon>
        <taxon>Paenibacillus</taxon>
    </lineage>
</organism>
<comment type="caution">
    <text evidence="4">Lacks conserved residue(s) required for the propagation of feature annotation.</text>
</comment>
<protein>
    <submittedName>
        <fullName evidence="6">Molecular chaperone DnaK</fullName>
    </submittedName>
</protein>
<dbReference type="GO" id="GO:0008270">
    <property type="term" value="F:zinc ion binding"/>
    <property type="evidence" value="ECO:0007669"/>
    <property type="project" value="UniProtKB-KW"/>
</dbReference>
<dbReference type="PROSITE" id="PS51128">
    <property type="entry name" value="ZF_DKSA_2"/>
    <property type="match status" value="1"/>
</dbReference>
<keyword evidence="3" id="KW-0862">Zinc</keyword>
<evidence type="ECO:0000313" key="6">
    <source>
        <dbReference type="EMBL" id="TCZ72307.1"/>
    </source>
</evidence>
<dbReference type="RefSeq" id="WP_132420251.1">
    <property type="nucleotide sequence ID" value="NZ_SKFG01000038.1"/>
</dbReference>
<dbReference type="Proteomes" id="UP000295418">
    <property type="component" value="Unassembled WGS sequence"/>
</dbReference>
<dbReference type="OrthoDB" id="9811543at2"/>
<keyword evidence="7" id="KW-1185">Reference proteome</keyword>
<dbReference type="SUPFAM" id="SSF109635">
    <property type="entry name" value="DnaK suppressor protein DksA, alpha-hairpin domain"/>
    <property type="match status" value="1"/>
</dbReference>
<evidence type="ECO:0000259" key="5">
    <source>
        <dbReference type="Pfam" id="PF01258"/>
    </source>
</evidence>
<dbReference type="PANTHER" id="PTHR33823:SF4">
    <property type="entry name" value="GENERAL STRESS PROTEIN 16O"/>
    <property type="match status" value="1"/>
</dbReference>
<sequence length="242" mass="27796">MQHLTDQELLELRNWLLNEQQDFENRARNNQSFGLSTSLRDNIGELSAYDNHPGDIATETYEREKDIALNENAEMHMEEIDKALSAINQGTYGICLTCKKPISFERLQAIPTTLYCKEHTLSRITSDRRPVEEQVTGISYGRVGLDESPELNAFDSEDTWQIVESWGTSNTPAMSDNREVTSYDEMSTEADENDGFVESFESFLATDMYGKQLTVIRNKKYYDYMHNGEGDPLLEPDQMEME</sequence>
<keyword evidence="2" id="KW-0863">Zinc-finger</keyword>
<evidence type="ECO:0000256" key="3">
    <source>
        <dbReference type="ARBA" id="ARBA00022833"/>
    </source>
</evidence>
<accession>A0A4V2WMS0</accession>
<dbReference type="EMBL" id="SKFG01000038">
    <property type="protein sequence ID" value="TCZ72307.1"/>
    <property type="molecule type" value="Genomic_DNA"/>
</dbReference>
<dbReference type="SUPFAM" id="SSF57716">
    <property type="entry name" value="Glucocorticoid receptor-like (DNA-binding domain)"/>
    <property type="match status" value="1"/>
</dbReference>
<dbReference type="InterPro" id="IPR037187">
    <property type="entry name" value="DnaK_N"/>
</dbReference>
<dbReference type="AlphaFoldDB" id="A0A4V2WMS0"/>
<dbReference type="InterPro" id="IPR014240">
    <property type="entry name" value="YteA"/>
</dbReference>
<keyword evidence="1" id="KW-0479">Metal-binding</keyword>
<name>A0A4V2WMS0_9BACL</name>
<dbReference type="NCBIfam" id="TIGR02890">
    <property type="entry name" value="bacill_yteA"/>
    <property type="match status" value="1"/>
</dbReference>
<evidence type="ECO:0000256" key="1">
    <source>
        <dbReference type="ARBA" id="ARBA00022723"/>
    </source>
</evidence>
<dbReference type="Gene3D" id="1.20.120.910">
    <property type="entry name" value="DksA, coiled-coil domain"/>
    <property type="match status" value="1"/>
</dbReference>
<dbReference type="PANTHER" id="PTHR33823">
    <property type="entry name" value="RNA POLYMERASE-BINDING TRANSCRIPTION FACTOR DKSA-RELATED"/>
    <property type="match status" value="1"/>
</dbReference>
<comment type="caution">
    <text evidence="6">The sequence shown here is derived from an EMBL/GenBank/DDBJ whole genome shotgun (WGS) entry which is preliminary data.</text>
</comment>
<dbReference type="InterPro" id="IPR000962">
    <property type="entry name" value="Znf_DskA_TraR"/>
</dbReference>
<gene>
    <name evidence="6" type="ORF">E0485_22215</name>
</gene>
<evidence type="ECO:0000313" key="7">
    <source>
        <dbReference type="Proteomes" id="UP000295418"/>
    </source>
</evidence>
<dbReference type="Pfam" id="PF01258">
    <property type="entry name" value="zf-dskA_traR"/>
    <property type="match status" value="1"/>
</dbReference>
<reference evidence="6 7" key="1">
    <citation type="submission" date="2019-03" db="EMBL/GenBank/DDBJ databases">
        <authorList>
            <person name="Kim M.K.M."/>
        </authorList>
    </citation>
    <scope>NUCLEOTIDE SEQUENCE [LARGE SCALE GENOMIC DNA]</scope>
    <source>
        <strain evidence="6 7">18JY21-1</strain>
    </source>
</reference>
<feature type="domain" description="Zinc finger DksA/TraR C4-type" evidence="5">
    <location>
        <begin position="90"/>
        <end position="118"/>
    </location>
</feature>
<evidence type="ECO:0000256" key="4">
    <source>
        <dbReference type="PROSITE-ProRule" id="PRU00510"/>
    </source>
</evidence>